<evidence type="ECO:0000313" key="8">
    <source>
        <dbReference type="EMBL" id="AYD46807.1"/>
    </source>
</evidence>
<evidence type="ECO:0000256" key="7">
    <source>
        <dbReference type="SAM" id="Phobius"/>
    </source>
</evidence>
<feature type="transmembrane region" description="Helical" evidence="7">
    <location>
        <begin position="113"/>
        <end position="134"/>
    </location>
</feature>
<feature type="transmembrane region" description="Helical" evidence="7">
    <location>
        <begin position="291"/>
        <end position="311"/>
    </location>
</feature>
<keyword evidence="4 7" id="KW-0812">Transmembrane</keyword>
<dbReference type="EMBL" id="CP032489">
    <property type="protein sequence ID" value="AYD46807.1"/>
    <property type="molecule type" value="Genomic_DNA"/>
</dbReference>
<evidence type="ECO:0000256" key="4">
    <source>
        <dbReference type="ARBA" id="ARBA00022692"/>
    </source>
</evidence>
<feature type="transmembrane region" description="Helical" evidence="7">
    <location>
        <begin position="14"/>
        <end position="38"/>
    </location>
</feature>
<dbReference type="PANTHER" id="PTHR30106:SF1">
    <property type="entry name" value="UPF0324 MEMBRANE PROTEIN FN0533"/>
    <property type="match status" value="1"/>
</dbReference>
<feature type="transmembrane region" description="Helical" evidence="7">
    <location>
        <begin position="146"/>
        <end position="166"/>
    </location>
</feature>
<evidence type="ECO:0000256" key="1">
    <source>
        <dbReference type="ARBA" id="ARBA00004651"/>
    </source>
</evidence>
<keyword evidence="9" id="KW-1185">Reference proteome</keyword>
<protein>
    <submittedName>
        <fullName evidence="8">Putative sulfate exporter family transporter</fullName>
    </submittedName>
</protein>
<feature type="transmembrane region" description="Helical" evidence="7">
    <location>
        <begin position="236"/>
        <end position="261"/>
    </location>
</feature>
<evidence type="ECO:0000256" key="3">
    <source>
        <dbReference type="ARBA" id="ARBA00022475"/>
    </source>
</evidence>
<keyword evidence="6 7" id="KW-0472">Membrane</keyword>
<dbReference type="AlphaFoldDB" id="A0A386HLN6"/>
<comment type="subcellular location">
    <subcellularLocation>
        <location evidence="1">Cell membrane</location>
        <topology evidence="1">Multi-pass membrane protein</topology>
    </subcellularLocation>
</comment>
<evidence type="ECO:0000256" key="6">
    <source>
        <dbReference type="ARBA" id="ARBA00023136"/>
    </source>
</evidence>
<evidence type="ECO:0000256" key="2">
    <source>
        <dbReference type="ARBA" id="ARBA00007977"/>
    </source>
</evidence>
<evidence type="ECO:0000313" key="9">
    <source>
        <dbReference type="Proteomes" id="UP000266118"/>
    </source>
</evidence>
<evidence type="ECO:0000256" key="5">
    <source>
        <dbReference type="ARBA" id="ARBA00022989"/>
    </source>
</evidence>
<dbReference type="OrthoDB" id="9811391at2"/>
<dbReference type="KEGG" id="ark:D6B99_03775"/>
<feature type="transmembrane region" description="Helical" evidence="7">
    <location>
        <begin position="83"/>
        <end position="101"/>
    </location>
</feature>
<gene>
    <name evidence="8" type="ORF">D6B99_03775</name>
</gene>
<accession>A0A386HLN6</accession>
<proteinExistence type="inferred from homology"/>
<dbReference type="RefSeq" id="WP_119985247.1">
    <property type="nucleotide sequence ID" value="NZ_CP032489.1"/>
</dbReference>
<dbReference type="Proteomes" id="UP000266118">
    <property type="component" value="Chromosome"/>
</dbReference>
<dbReference type="InterPro" id="IPR018383">
    <property type="entry name" value="UPF0324_pro"/>
</dbReference>
<dbReference type="GO" id="GO:0005886">
    <property type="term" value="C:plasma membrane"/>
    <property type="evidence" value="ECO:0007669"/>
    <property type="project" value="UniProtKB-SubCell"/>
</dbReference>
<reference evidence="8 9" key="1">
    <citation type="submission" date="2018-09" db="EMBL/GenBank/DDBJ databases">
        <title>Arachidicoccus sp. nov., a bacterium isolated from soil.</title>
        <authorList>
            <person name="Weon H.-Y."/>
            <person name="Kwon S.-W."/>
            <person name="Lee S.A."/>
        </authorList>
    </citation>
    <scope>NUCLEOTIDE SEQUENCE [LARGE SCALE GENOMIC DNA]</scope>
    <source>
        <strain evidence="8 9">KIS59-12</strain>
    </source>
</reference>
<keyword evidence="3" id="KW-1003">Cell membrane</keyword>
<dbReference type="PANTHER" id="PTHR30106">
    <property type="entry name" value="INNER MEMBRANE PROTEIN YEIH-RELATED"/>
    <property type="match status" value="1"/>
</dbReference>
<name>A0A386HLN6_9BACT</name>
<keyword evidence="5 7" id="KW-1133">Transmembrane helix</keyword>
<comment type="similarity">
    <text evidence="2">Belongs to the UPF0324 family.</text>
</comment>
<feature type="transmembrane region" description="Helical" evidence="7">
    <location>
        <begin position="267"/>
        <end position="284"/>
    </location>
</feature>
<sequence length="315" mass="33876">MEKSILYKTSAKKILFIIGIIVCCFPVVSPPIALILGFILTQTIGHPFEQTNHRIVKVLLQCSVVGLGFGMNIFEAANAGKEGFAFTVCSIFITLLLGLLLGRLLKIKKITTFLISAGTAICGGSAIAAVAPLVDAKESEMSVSLGTVFLLNSIALFVFPMIGHLFHLSQNQFGLWAAIAIHDTSSVVGAANKYGLTAMHIATTVKLERALWIIPVSLLTALFYKKGKGKIKVPYFILLFVCAMLLNTFFPVLLPVGKIIVPLAEKSLTLTLFFIGAGLTSTALKQVGAKPLLLGILLWVFISVSSLYVILHTVL</sequence>
<organism evidence="8 9">
    <name type="scientific">Arachidicoccus soli</name>
    <dbReference type="NCBI Taxonomy" id="2341117"/>
    <lineage>
        <taxon>Bacteria</taxon>
        <taxon>Pseudomonadati</taxon>
        <taxon>Bacteroidota</taxon>
        <taxon>Chitinophagia</taxon>
        <taxon>Chitinophagales</taxon>
        <taxon>Chitinophagaceae</taxon>
        <taxon>Arachidicoccus</taxon>
    </lineage>
</organism>
<dbReference type="Pfam" id="PF03601">
    <property type="entry name" value="Cons_hypoth698"/>
    <property type="match status" value="1"/>
</dbReference>